<keyword evidence="1" id="KW-0808">Transferase</keyword>
<dbReference type="GO" id="GO:0003676">
    <property type="term" value="F:nucleic acid binding"/>
    <property type="evidence" value="ECO:0007669"/>
    <property type="project" value="InterPro"/>
</dbReference>
<keyword evidence="3" id="KW-0540">Nuclease</keyword>
<name>A0AAJ7PAL1_9ACAR</name>
<proteinExistence type="predicted"/>
<feature type="domain" description="CCHC-type" evidence="6">
    <location>
        <begin position="12"/>
        <end position="27"/>
    </location>
</feature>
<evidence type="ECO:0000313" key="7">
    <source>
        <dbReference type="Proteomes" id="UP000694867"/>
    </source>
</evidence>
<dbReference type="PROSITE" id="PS50158">
    <property type="entry name" value="ZF_CCHC"/>
    <property type="match status" value="1"/>
</dbReference>
<evidence type="ECO:0000256" key="1">
    <source>
        <dbReference type="ARBA" id="ARBA00022679"/>
    </source>
</evidence>
<keyword evidence="4" id="KW-0378">Hydrolase</keyword>
<keyword evidence="5" id="KW-0863">Zinc-finger</keyword>
<dbReference type="PANTHER" id="PTHR37984">
    <property type="entry name" value="PROTEIN CBG26694"/>
    <property type="match status" value="1"/>
</dbReference>
<keyword evidence="5" id="KW-0479">Metal-binding</keyword>
<evidence type="ECO:0000256" key="2">
    <source>
        <dbReference type="ARBA" id="ARBA00022695"/>
    </source>
</evidence>
<keyword evidence="7" id="KW-1185">Reference proteome</keyword>
<dbReference type="RefSeq" id="XP_018496675.1">
    <property type="nucleotide sequence ID" value="XM_018641159.1"/>
</dbReference>
<evidence type="ECO:0000313" key="8">
    <source>
        <dbReference type="RefSeq" id="XP_018496675.1"/>
    </source>
</evidence>
<keyword evidence="5" id="KW-0862">Zinc</keyword>
<evidence type="ECO:0000256" key="4">
    <source>
        <dbReference type="ARBA" id="ARBA00022759"/>
    </source>
</evidence>
<gene>
    <name evidence="8" type="primary">LOC108864847</name>
</gene>
<dbReference type="SUPFAM" id="SSF50630">
    <property type="entry name" value="Acid proteases"/>
    <property type="match status" value="1"/>
</dbReference>
<reference evidence="8" key="1">
    <citation type="submission" date="2025-08" db="UniProtKB">
        <authorList>
            <consortium name="RefSeq"/>
        </authorList>
    </citation>
    <scope>IDENTIFICATION</scope>
</reference>
<sequence length="255" mass="28562">MVAQCKDRKRFCGNCGRRGHKEKMCKNNVNWTDCAEEPETEEDGRYGVEAISVNLSRTTGLDDYIPPHKNGSQIQGSIQELLCDTGSAYTLIPLKIHNELRPRPKINPHNIPVFSYTNQNIDIVGIAEYDVESRGRKEKLRALVVRKGRTLMGRNWLKKFGECLPASQNETAEMTVNEVGGTWQEVIKDYKDVFGSDLGRFRGQKLKLEVIPGAVATFSKARSVPYAKREQAEQALNKMAKGGVLTPVRFAFTAG</sequence>
<keyword evidence="4" id="KW-0255">Endonuclease</keyword>
<dbReference type="AlphaFoldDB" id="A0AAJ7PAL1"/>
<evidence type="ECO:0000256" key="5">
    <source>
        <dbReference type="PROSITE-ProRule" id="PRU00047"/>
    </source>
</evidence>
<dbReference type="InterPro" id="IPR050951">
    <property type="entry name" value="Retrovirus_Pol_polyprotein"/>
</dbReference>
<organism evidence="7 8">
    <name type="scientific">Galendromus occidentalis</name>
    <name type="common">western predatory mite</name>
    <dbReference type="NCBI Taxonomy" id="34638"/>
    <lineage>
        <taxon>Eukaryota</taxon>
        <taxon>Metazoa</taxon>
        <taxon>Ecdysozoa</taxon>
        <taxon>Arthropoda</taxon>
        <taxon>Chelicerata</taxon>
        <taxon>Arachnida</taxon>
        <taxon>Acari</taxon>
        <taxon>Parasitiformes</taxon>
        <taxon>Mesostigmata</taxon>
        <taxon>Gamasina</taxon>
        <taxon>Phytoseioidea</taxon>
        <taxon>Phytoseiidae</taxon>
        <taxon>Typhlodrominae</taxon>
        <taxon>Galendromus</taxon>
    </lineage>
</organism>
<dbReference type="GO" id="GO:0004519">
    <property type="term" value="F:endonuclease activity"/>
    <property type="evidence" value="ECO:0007669"/>
    <property type="project" value="UniProtKB-KW"/>
</dbReference>
<dbReference type="InterPro" id="IPR001878">
    <property type="entry name" value="Znf_CCHC"/>
</dbReference>
<evidence type="ECO:0000256" key="3">
    <source>
        <dbReference type="ARBA" id="ARBA00022722"/>
    </source>
</evidence>
<dbReference type="InterPro" id="IPR021109">
    <property type="entry name" value="Peptidase_aspartic_dom_sf"/>
</dbReference>
<accession>A0AAJ7PAL1</accession>
<dbReference type="GeneID" id="108864847"/>
<dbReference type="GO" id="GO:0016779">
    <property type="term" value="F:nucleotidyltransferase activity"/>
    <property type="evidence" value="ECO:0007669"/>
    <property type="project" value="UniProtKB-KW"/>
</dbReference>
<dbReference type="KEGG" id="goe:108864847"/>
<protein>
    <submittedName>
        <fullName evidence="8">Uncharacterized protein K02A2.6-like</fullName>
    </submittedName>
</protein>
<dbReference type="CDD" id="cd00303">
    <property type="entry name" value="retropepsin_like"/>
    <property type="match status" value="1"/>
</dbReference>
<dbReference type="PANTHER" id="PTHR37984:SF5">
    <property type="entry name" value="PROTEIN NYNRIN-LIKE"/>
    <property type="match status" value="1"/>
</dbReference>
<dbReference type="GO" id="GO:0008270">
    <property type="term" value="F:zinc ion binding"/>
    <property type="evidence" value="ECO:0007669"/>
    <property type="project" value="UniProtKB-KW"/>
</dbReference>
<keyword evidence="2" id="KW-0548">Nucleotidyltransferase</keyword>
<dbReference type="Proteomes" id="UP000694867">
    <property type="component" value="Unplaced"/>
</dbReference>
<evidence type="ECO:0000259" key="6">
    <source>
        <dbReference type="PROSITE" id="PS50158"/>
    </source>
</evidence>